<comment type="caution">
    <text evidence="1">The sequence shown here is derived from an EMBL/GenBank/DDBJ whole genome shotgun (WGS) entry which is preliminary data.</text>
</comment>
<feature type="non-terminal residue" evidence="1">
    <location>
        <position position="46"/>
    </location>
</feature>
<gene>
    <name evidence="1" type="ORF">BN2614_LOCUS1</name>
</gene>
<proteinExistence type="predicted"/>
<keyword evidence="2" id="KW-1185">Reference proteome</keyword>
<dbReference type="Proteomes" id="UP000269945">
    <property type="component" value="Unassembled WGS sequence"/>
</dbReference>
<dbReference type="EMBL" id="CYRY02013984">
    <property type="protein sequence ID" value="VCW84342.1"/>
    <property type="molecule type" value="Genomic_DNA"/>
</dbReference>
<dbReference type="AlphaFoldDB" id="A0A9X9Q094"/>
<protein>
    <submittedName>
        <fullName evidence="1">Uncharacterized protein</fullName>
    </submittedName>
</protein>
<organism evidence="1 2">
    <name type="scientific">Gulo gulo</name>
    <name type="common">Wolverine</name>
    <name type="synonym">Gluton</name>
    <dbReference type="NCBI Taxonomy" id="48420"/>
    <lineage>
        <taxon>Eukaryota</taxon>
        <taxon>Metazoa</taxon>
        <taxon>Chordata</taxon>
        <taxon>Craniata</taxon>
        <taxon>Vertebrata</taxon>
        <taxon>Euteleostomi</taxon>
        <taxon>Mammalia</taxon>
        <taxon>Eutheria</taxon>
        <taxon>Laurasiatheria</taxon>
        <taxon>Carnivora</taxon>
        <taxon>Caniformia</taxon>
        <taxon>Musteloidea</taxon>
        <taxon>Mustelidae</taxon>
        <taxon>Guloninae</taxon>
        <taxon>Gulo</taxon>
    </lineage>
</organism>
<name>A0A9X9Q094_GULGU</name>
<sequence>ESHPGLQFPQYTSWASFEVCSRKMYPIMEQDLKVQESSNQHILRTS</sequence>
<evidence type="ECO:0000313" key="1">
    <source>
        <dbReference type="EMBL" id="VCW84342.1"/>
    </source>
</evidence>
<evidence type="ECO:0000313" key="2">
    <source>
        <dbReference type="Proteomes" id="UP000269945"/>
    </source>
</evidence>
<reference evidence="1 2" key="1">
    <citation type="submission" date="2018-10" db="EMBL/GenBank/DDBJ databases">
        <authorList>
            <person name="Ekblom R."/>
            <person name="Jareborg N."/>
        </authorList>
    </citation>
    <scope>NUCLEOTIDE SEQUENCE [LARGE SCALE GENOMIC DNA]</scope>
    <source>
        <tissue evidence="1">Muscle</tissue>
    </source>
</reference>
<accession>A0A9X9Q094</accession>